<dbReference type="AlphaFoldDB" id="A0A3D8IRV6"/>
<dbReference type="Proteomes" id="UP000256514">
    <property type="component" value="Unassembled WGS sequence"/>
</dbReference>
<keyword evidence="5" id="KW-0812">Transmembrane</keyword>
<comment type="subcellular location">
    <subcellularLocation>
        <location evidence="1">Cell outer membrane</location>
    </subcellularLocation>
</comment>
<dbReference type="GO" id="GO:0015562">
    <property type="term" value="F:efflux transmembrane transporter activity"/>
    <property type="evidence" value="ECO:0007669"/>
    <property type="project" value="InterPro"/>
</dbReference>
<organism evidence="8 9">
    <name type="scientific">Helicobacter equorum</name>
    <dbReference type="NCBI Taxonomy" id="361872"/>
    <lineage>
        <taxon>Bacteria</taxon>
        <taxon>Pseudomonadati</taxon>
        <taxon>Campylobacterota</taxon>
        <taxon>Epsilonproteobacteria</taxon>
        <taxon>Campylobacterales</taxon>
        <taxon>Helicobacteraceae</taxon>
        <taxon>Helicobacter</taxon>
    </lineage>
</organism>
<dbReference type="RefSeq" id="WP_115570651.1">
    <property type="nucleotide sequence ID" value="NZ_NXLT01000002.1"/>
</dbReference>
<proteinExistence type="inferred from homology"/>
<dbReference type="EMBL" id="NXLT01000002">
    <property type="protein sequence ID" value="RDU67833.1"/>
    <property type="molecule type" value="Genomic_DNA"/>
</dbReference>
<evidence type="ECO:0000256" key="6">
    <source>
        <dbReference type="ARBA" id="ARBA00023136"/>
    </source>
</evidence>
<accession>A0A3D8IRV6</accession>
<protein>
    <submittedName>
        <fullName evidence="8">TolC family protein</fullName>
    </submittedName>
</protein>
<sequence>MRIMLFFLWIGIIHNVLGDSQSLYLAQDIDSSDETLETIDVRSAWDIVVHNNDGLKAQDYNVQRAQKLALGSKLSYLPDVRFSGAYLYFDNAMSYQLIPPNIGSTSIPQLDSLLSAIGKPVTFLQRDVMIGALNIVYPLYTGGVRMAGIQLAEIAKKDAQFALELKKLATFEEFISLYYGDVLAREIKDVFAQDYEATQLHYQNALNLQKSGQIARIEVLSSQVASDKSKNKLHQAQNASISANIALQTALDNKNITPSSKLILSQKPLQDEEYYVQKTLANYPALQSMDLKIESATQATKIARGAFLPQVVGMGSYIVTDKQDSLLIQAMPRWYVGVGVSMPILTPNARIQKYQASKLAQLELESLKAQATKDLTLLVRRTYKEAVYAREEYKNLYSSIQLAEENLKLQQNAFKQGMATSTQVIDAQNMLQSTLIEQKTIAYKAIVALAKLLVLSDEIETFYEYQQ</sequence>
<gene>
    <name evidence="8" type="ORF">CQA54_02590</name>
</gene>
<dbReference type="InterPro" id="IPR003423">
    <property type="entry name" value="OMP_efflux"/>
</dbReference>
<dbReference type="PANTHER" id="PTHR30026">
    <property type="entry name" value="OUTER MEMBRANE PROTEIN TOLC"/>
    <property type="match status" value="1"/>
</dbReference>
<keyword evidence="9" id="KW-1185">Reference proteome</keyword>
<dbReference type="GO" id="GO:0009279">
    <property type="term" value="C:cell outer membrane"/>
    <property type="evidence" value="ECO:0007669"/>
    <property type="project" value="UniProtKB-SubCell"/>
</dbReference>
<dbReference type="OrthoDB" id="9810862at2"/>
<dbReference type="Pfam" id="PF02321">
    <property type="entry name" value="OEP"/>
    <property type="match status" value="1"/>
</dbReference>
<dbReference type="GO" id="GO:0015288">
    <property type="term" value="F:porin activity"/>
    <property type="evidence" value="ECO:0007669"/>
    <property type="project" value="TreeGrafter"/>
</dbReference>
<dbReference type="InterPro" id="IPR051906">
    <property type="entry name" value="TolC-like"/>
</dbReference>
<evidence type="ECO:0000256" key="5">
    <source>
        <dbReference type="ARBA" id="ARBA00022692"/>
    </source>
</evidence>
<dbReference type="SUPFAM" id="SSF56954">
    <property type="entry name" value="Outer membrane efflux proteins (OEP)"/>
    <property type="match status" value="1"/>
</dbReference>
<dbReference type="GO" id="GO:1990281">
    <property type="term" value="C:efflux pump complex"/>
    <property type="evidence" value="ECO:0007669"/>
    <property type="project" value="TreeGrafter"/>
</dbReference>
<keyword evidence="7" id="KW-0998">Cell outer membrane</keyword>
<reference evidence="8 9" key="1">
    <citation type="submission" date="2018-04" db="EMBL/GenBank/DDBJ databases">
        <title>Novel Campyloabacter and Helicobacter Species and Strains.</title>
        <authorList>
            <person name="Mannion A.J."/>
            <person name="Shen Z."/>
            <person name="Fox J.G."/>
        </authorList>
    </citation>
    <scope>NUCLEOTIDE SEQUENCE [LARGE SCALE GENOMIC DNA]</scope>
    <source>
        <strain evidence="8 9">MIT 12-6600</strain>
    </source>
</reference>
<comment type="caution">
    <text evidence="8">The sequence shown here is derived from an EMBL/GenBank/DDBJ whole genome shotgun (WGS) entry which is preliminary data.</text>
</comment>
<evidence type="ECO:0000256" key="3">
    <source>
        <dbReference type="ARBA" id="ARBA00022448"/>
    </source>
</evidence>
<name>A0A3D8IRV6_9HELI</name>
<evidence type="ECO:0000313" key="8">
    <source>
        <dbReference type="EMBL" id="RDU67833.1"/>
    </source>
</evidence>
<comment type="similarity">
    <text evidence="2">Belongs to the outer membrane factor (OMF) (TC 1.B.17) family.</text>
</comment>
<evidence type="ECO:0000256" key="1">
    <source>
        <dbReference type="ARBA" id="ARBA00004442"/>
    </source>
</evidence>
<dbReference type="Gene3D" id="1.20.1600.10">
    <property type="entry name" value="Outer membrane efflux proteins (OEP)"/>
    <property type="match status" value="1"/>
</dbReference>
<evidence type="ECO:0000313" key="9">
    <source>
        <dbReference type="Proteomes" id="UP000256514"/>
    </source>
</evidence>
<keyword evidence="6" id="KW-0472">Membrane</keyword>
<keyword evidence="3" id="KW-0813">Transport</keyword>
<evidence type="ECO:0000256" key="7">
    <source>
        <dbReference type="ARBA" id="ARBA00023237"/>
    </source>
</evidence>
<dbReference type="PANTHER" id="PTHR30026:SF5">
    <property type="entry name" value="ABC-TYPE EFFLUX SYSTEM SECRETIN COMPONENT"/>
    <property type="match status" value="1"/>
</dbReference>
<evidence type="ECO:0000256" key="4">
    <source>
        <dbReference type="ARBA" id="ARBA00022452"/>
    </source>
</evidence>
<keyword evidence="4" id="KW-1134">Transmembrane beta strand</keyword>
<evidence type="ECO:0000256" key="2">
    <source>
        <dbReference type="ARBA" id="ARBA00007613"/>
    </source>
</evidence>